<organism evidence="4 5">
    <name type="scientific">Papaver nudicaule</name>
    <name type="common">Iceland poppy</name>
    <dbReference type="NCBI Taxonomy" id="74823"/>
    <lineage>
        <taxon>Eukaryota</taxon>
        <taxon>Viridiplantae</taxon>
        <taxon>Streptophyta</taxon>
        <taxon>Embryophyta</taxon>
        <taxon>Tracheophyta</taxon>
        <taxon>Spermatophyta</taxon>
        <taxon>Magnoliopsida</taxon>
        <taxon>Ranunculales</taxon>
        <taxon>Papaveraceae</taxon>
        <taxon>Papaveroideae</taxon>
        <taxon>Papaver</taxon>
    </lineage>
</organism>
<dbReference type="PANTHER" id="PTHR31569">
    <property type="entry name" value="SWIM-TYPE DOMAIN-CONTAINING PROTEIN"/>
    <property type="match status" value="1"/>
</dbReference>
<protein>
    <recommendedName>
        <fullName evidence="3">SWIM-type domain-containing protein</fullName>
    </recommendedName>
</protein>
<name>A0AA41RPT2_PAPNU</name>
<sequence>MNKEDAPKSKVGGNVTRCYQIDKYDKEPFNDPPNDSKSMEEEAPVAKAGIDLTQCFQTNQLFDSRDAAIEWCHEVSRKNNTIVVIKRSNMNPVKRRAFVDIACQRGKKKNCRSKVTPDTRRRPRESKKCNCPFSLRGIRLAENKWKIGVNCGRHNHEGESIPVSSFNQWNEDEEKLVAELAGSGARPRQVLQALKEKNKECLVSAKTIYNKRSSLKRREAEKMSVMEQVIKLSTQYHYKVWHRKDEKTKELKDIEETEEHFCWVLTQLKSLFMPIKLPSVCVMNGDHPLINSVRVVFPEAKRLLCTLHIGESIVTNCRKEILDDEMWNNFYRDWQCVLKAETKEAVMDIYTDFVTTWVARYPTCITYVRDTWMVHKESFILAWTQKIKHFGYTEITTDESEHDQLRKYMESSSGTMGLFFRCWETLHGIVMNQIKHIRACNEKSSSGISSKNEIPAFEELNNYVSEHALDLIQFELNQSTDVSIGVTPCSCLIVHTHGLPCVHEVLHYSQEGRPIPLSAIDQQWKQLSMVLRVDNDFVFQPEVRLLQQRWMKASESDRCLMEEKMREVLLSWDN</sequence>
<evidence type="ECO:0000256" key="1">
    <source>
        <dbReference type="PROSITE-ProRule" id="PRU00325"/>
    </source>
</evidence>
<evidence type="ECO:0000313" key="5">
    <source>
        <dbReference type="Proteomes" id="UP001177140"/>
    </source>
</evidence>
<comment type="caution">
    <text evidence="4">The sequence shown here is derived from an EMBL/GenBank/DDBJ whole genome shotgun (WGS) entry which is preliminary data.</text>
</comment>
<gene>
    <name evidence="4" type="ORF">MKW94_022071</name>
</gene>
<dbReference type="GO" id="GO:0008270">
    <property type="term" value="F:zinc ion binding"/>
    <property type="evidence" value="ECO:0007669"/>
    <property type="project" value="UniProtKB-KW"/>
</dbReference>
<keyword evidence="1" id="KW-0479">Metal-binding</keyword>
<dbReference type="PROSITE" id="PS50966">
    <property type="entry name" value="ZF_SWIM"/>
    <property type="match status" value="1"/>
</dbReference>
<evidence type="ECO:0000259" key="3">
    <source>
        <dbReference type="PROSITE" id="PS50966"/>
    </source>
</evidence>
<dbReference type="EMBL" id="JAJJMA010002622">
    <property type="protein sequence ID" value="MCL7021614.1"/>
    <property type="molecule type" value="Genomic_DNA"/>
</dbReference>
<feature type="region of interest" description="Disordered" evidence="2">
    <location>
        <begin position="22"/>
        <end position="41"/>
    </location>
</feature>
<keyword evidence="1" id="KW-0863">Zinc-finger</keyword>
<evidence type="ECO:0000256" key="2">
    <source>
        <dbReference type="SAM" id="MobiDB-lite"/>
    </source>
</evidence>
<dbReference type="InterPro" id="IPR007527">
    <property type="entry name" value="Znf_SWIM"/>
</dbReference>
<dbReference type="Proteomes" id="UP001177140">
    <property type="component" value="Unassembled WGS sequence"/>
</dbReference>
<accession>A0AA41RPT2</accession>
<evidence type="ECO:0000313" key="4">
    <source>
        <dbReference type="EMBL" id="MCL7021614.1"/>
    </source>
</evidence>
<dbReference type="AlphaFoldDB" id="A0AA41RPT2"/>
<dbReference type="InterPro" id="IPR052579">
    <property type="entry name" value="Zinc_finger_SWIM"/>
</dbReference>
<feature type="domain" description="SWIM-type" evidence="3">
    <location>
        <begin position="474"/>
        <end position="512"/>
    </location>
</feature>
<keyword evidence="1" id="KW-0862">Zinc</keyword>
<dbReference type="PANTHER" id="PTHR31569:SF4">
    <property type="entry name" value="SWIM-TYPE DOMAIN-CONTAINING PROTEIN"/>
    <property type="match status" value="1"/>
</dbReference>
<proteinExistence type="predicted"/>
<keyword evidence="5" id="KW-1185">Reference proteome</keyword>
<reference evidence="4" key="1">
    <citation type="submission" date="2022-03" db="EMBL/GenBank/DDBJ databases">
        <title>A functionally conserved STORR gene fusion in Papaver species that diverged 16.8 million years ago.</title>
        <authorList>
            <person name="Catania T."/>
        </authorList>
    </citation>
    <scope>NUCLEOTIDE SEQUENCE</scope>
    <source>
        <strain evidence="4">S-191538</strain>
    </source>
</reference>